<sequence length="454" mass="49442">MLAGSGVAGAAGDASRFSDEPGPYLGDDELPKLTPPIVELGGKFLGPGNIPHGVLLPGGAVWQPQFWVYGTFRSALQSFDNDLGTGRSELVSRLDLFGNLQLSGSERVLIGIRPLNDGAQFTGWQYDPDRQDPFEDHTNADITTLFFEGDFGELFPALDPTDRHDLDIGFSVGRQQITFQDGFLINDRLDAIGLTRNNLRFPSMDWLNNLRVTVLYAWDEIDRDDNAPDDGARLYALFTQWDTVFGNQFSTTVDLDLALVDGSQGRGDLIAGGISAVQRLGLVNTTFRFLFSNDIGSDGTGLASSDDGQLFFTEWSITPYHTHNLLYANAFYGQDNFSSAARDPLAGGPLGRTGITFAARGIGAFPAPLGNRTDDAWGVALGYQMFWNRNRTQLIVETGRRGQHTVSDNDASAISFRLQQAVGRRVLLQFGGFLGAADTGPDQQGLRAELVVKL</sequence>
<evidence type="ECO:0000256" key="1">
    <source>
        <dbReference type="SAM" id="MobiDB-lite"/>
    </source>
</evidence>
<keyword evidence="3" id="KW-1185">Reference proteome</keyword>
<organism evidence="2 3">
    <name type="scientific">Abyssibacter profundi</name>
    <dbReference type="NCBI Taxonomy" id="2182787"/>
    <lineage>
        <taxon>Bacteria</taxon>
        <taxon>Pseudomonadati</taxon>
        <taxon>Pseudomonadota</taxon>
        <taxon>Gammaproteobacteria</taxon>
        <taxon>Chromatiales</taxon>
        <taxon>Oceanococcaceae</taxon>
        <taxon>Abyssibacter</taxon>
    </lineage>
</organism>
<protein>
    <recommendedName>
        <fullName evidence="4">Alginate export domain-containing protein</fullName>
    </recommendedName>
</protein>
<feature type="compositionally biased region" description="Low complexity" evidence="1">
    <location>
        <begin position="1"/>
        <end position="15"/>
    </location>
</feature>
<dbReference type="EMBL" id="QEQK01000012">
    <property type="protein sequence ID" value="PWN55209.1"/>
    <property type="molecule type" value="Genomic_DNA"/>
</dbReference>
<evidence type="ECO:0000313" key="2">
    <source>
        <dbReference type="EMBL" id="PWN55209.1"/>
    </source>
</evidence>
<name>A0A383XRF5_9GAMM</name>
<dbReference type="AlphaFoldDB" id="A0A383XRF5"/>
<dbReference type="Proteomes" id="UP000251800">
    <property type="component" value="Unassembled WGS sequence"/>
</dbReference>
<feature type="region of interest" description="Disordered" evidence="1">
    <location>
        <begin position="1"/>
        <end position="30"/>
    </location>
</feature>
<evidence type="ECO:0000313" key="3">
    <source>
        <dbReference type="Proteomes" id="UP000251800"/>
    </source>
</evidence>
<evidence type="ECO:0008006" key="4">
    <source>
        <dbReference type="Google" id="ProtNLM"/>
    </source>
</evidence>
<proteinExistence type="predicted"/>
<gene>
    <name evidence="2" type="ORF">DEH80_13370</name>
</gene>
<comment type="caution">
    <text evidence="2">The sequence shown here is derived from an EMBL/GenBank/DDBJ whole genome shotgun (WGS) entry which is preliminary data.</text>
</comment>
<reference evidence="2 3" key="1">
    <citation type="submission" date="2018-05" db="EMBL/GenBank/DDBJ databases">
        <title>Abyssibacter profundi OUC007T gen. nov., sp. nov, a marine bacterium isolated from seawater of the Mariana Trench.</title>
        <authorList>
            <person name="Zhou S."/>
        </authorList>
    </citation>
    <scope>NUCLEOTIDE SEQUENCE [LARGE SCALE GENOMIC DNA]</scope>
    <source>
        <strain evidence="2 3">OUC007</strain>
    </source>
</reference>
<accession>A0A383XRF5</accession>